<evidence type="ECO:0000256" key="5">
    <source>
        <dbReference type="ARBA" id="ARBA00023136"/>
    </source>
</evidence>
<dbReference type="InterPro" id="IPR051791">
    <property type="entry name" value="Pra-immunoreactive"/>
</dbReference>
<dbReference type="PANTHER" id="PTHR36115:SF6">
    <property type="entry name" value="PROLINE-RICH ANTIGEN HOMOLOG"/>
    <property type="match status" value="1"/>
</dbReference>
<dbReference type="InterPro" id="IPR010432">
    <property type="entry name" value="RDD"/>
</dbReference>
<dbReference type="EMBL" id="BSUO01000001">
    <property type="protein sequence ID" value="GMA39398.1"/>
    <property type="molecule type" value="Genomic_DNA"/>
</dbReference>
<gene>
    <name evidence="9" type="ORF">GCM10025883_14430</name>
</gene>
<dbReference type="PIRSF" id="PIRSF021697">
    <property type="entry name" value="UCP021697"/>
    <property type="match status" value="1"/>
</dbReference>
<reference evidence="10" key="1">
    <citation type="journal article" date="2019" name="Int. J. Syst. Evol. Microbiol.">
        <title>The Global Catalogue of Microorganisms (GCM) 10K type strain sequencing project: providing services to taxonomists for standard genome sequencing and annotation.</title>
        <authorList>
            <consortium name="The Broad Institute Genomics Platform"/>
            <consortium name="The Broad Institute Genome Sequencing Center for Infectious Disease"/>
            <person name="Wu L."/>
            <person name="Ma J."/>
        </authorList>
    </citation>
    <scope>NUCLEOTIDE SEQUENCE [LARGE SCALE GENOMIC DNA]</scope>
    <source>
        <strain evidence="10">NBRC 113072</strain>
    </source>
</reference>
<proteinExistence type="predicted"/>
<feature type="transmembrane region" description="Helical" evidence="7">
    <location>
        <begin position="72"/>
        <end position="96"/>
    </location>
</feature>
<dbReference type="InterPro" id="IPR016795">
    <property type="entry name" value="UCP021697"/>
</dbReference>
<organism evidence="9 10">
    <name type="scientific">Mobilicoccus caccae</name>
    <dbReference type="NCBI Taxonomy" id="1859295"/>
    <lineage>
        <taxon>Bacteria</taxon>
        <taxon>Bacillati</taxon>
        <taxon>Actinomycetota</taxon>
        <taxon>Actinomycetes</taxon>
        <taxon>Micrococcales</taxon>
        <taxon>Dermatophilaceae</taxon>
        <taxon>Mobilicoccus</taxon>
    </lineage>
</organism>
<dbReference type="PANTHER" id="PTHR36115">
    <property type="entry name" value="PROLINE-RICH ANTIGEN HOMOLOG-RELATED"/>
    <property type="match status" value="1"/>
</dbReference>
<keyword evidence="3 7" id="KW-0812">Transmembrane</keyword>
<evidence type="ECO:0000256" key="7">
    <source>
        <dbReference type="SAM" id="Phobius"/>
    </source>
</evidence>
<protein>
    <submittedName>
        <fullName evidence="9">RDD family protein</fullName>
    </submittedName>
</protein>
<evidence type="ECO:0000259" key="8">
    <source>
        <dbReference type="Pfam" id="PF06271"/>
    </source>
</evidence>
<evidence type="ECO:0000256" key="4">
    <source>
        <dbReference type="ARBA" id="ARBA00022989"/>
    </source>
</evidence>
<keyword evidence="4 7" id="KW-1133">Transmembrane helix</keyword>
<dbReference type="Proteomes" id="UP001157126">
    <property type="component" value="Unassembled WGS sequence"/>
</dbReference>
<comment type="subcellular location">
    <subcellularLocation>
        <location evidence="1">Cell membrane</location>
        <topology evidence="1">Multi-pass membrane protein</topology>
    </subcellularLocation>
</comment>
<feature type="region of interest" description="Disordered" evidence="6">
    <location>
        <begin position="1"/>
        <end position="31"/>
    </location>
</feature>
<accession>A0ABQ6INA0</accession>
<evidence type="ECO:0000313" key="9">
    <source>
        <dbReference type="EMBL" id="GMA39398.1"/>
    </source>
</evidence>
<evidence type="ECO:0000313" key="10">
    <source>
        <dbReference type="Proteomes" id="UP001157126"/>
    </source>
</evidence>
<keyword evidence="10" id="KW-1185">Reference proteome</keyword>
<evidence type="ECO:0000256" key="1">
    <source>
        <dbReference type="ARBA" id="ARBA00004651"/>
    </source>
</evidence>
<sequence length="154" mass="16544">MVDRRDIGSWLSGPPVDVDRDHYPGRSLGLPEQGPGSIAPFGRRIVALLVDGTICQVIAMGLFGYRQGVGGPAVFTPTLVFLALHLIMVATGGYTIGHRLLGLRVVRVDGGWAGPVAALKRTVLFALLIPVLIMDRDQRGLHDKLSGTVLVKQR</sequence>
<dbReference type="Pfam" id="PF06271">
    <property type="entry name" value="RDD"/>
    <property type="match status" value="1"/>
</dbReference>
<feature type="domain" description="RDD" evidence="8">
    <location>
        <begin position="39"/>
        <end position="147"/>
    </location>
</feature>
<evidence type="ECO:0000256" key="6">
    <source>
        <dbReference type="SAM" id="MobiDB-lite"/>
    </source>
</evidence>
<name>A0ABQ6INA0_9MICO</name>
<keyword evidence="2" id="KW-1003">Cell membrane</keyword>
<comment type="caution">
    <text evidence="9">The sequence shown here is derived from an EMBL/GenBank/DDBJ whole genome shotgun (WGS) entry which is preliminary data.</text>
</comment>
<dbReference type="RefSeq" id="WP_284303321.1">
    <property type="nucleotide sequence ID" value="NZ_BSUO01000001.1"/>
</dbReference>
<feature type="transmembrane region" description="Helical" evidence="7">
    <location>
        <begin position="116"/>
        <end position="134"/>
    </location>
</feature>
<evidence type="ECO:0000256" key="3">
    <source>
        <dbReference type="ARBA" id="ARBA00022692"/>
    </source>
</evidence>
<evidence type="ECO:0000256" key="2">
    <source>
        <dbReference type="ARBA" id="ARBA00022475"/>
    </source>
</evidence>
<keyword evidence="5 7" id="KW-0472">Membrane</keyword>